<dbReference type="Pfam" id="PF04230">
    <property type="entry name" value="PS_pyruv_trans"/>
    <property type="match status" value="1"/>
</dbReference>
<dbReference type="EMBL" id="CP013690">
    <property type="protein sequence ID" value="ALU28041.1"/>
    <property type="molecule type" value="Genomic_DNA"/>
</dbReference>
<evidence type="ECO:0000259" key="1">
    <source>
        <dbReference type="Pfam" id="PF04230"/>
    </source>
</evidence>
<organism evidence="2 3">
    <name type="scientific">Myroides odoratimimus</name>
    <dbReference type="NCBI Taxonomy" id="76832"/>
    <lineage>
        <taxon>Bacteria</taxon>
        <taxon>Pseudomonadati</taxon>
        <taxon>Bacteroidota</taxon>
        <taxon>Flavobacteriia</taxon>
        <taxon>Flavobacteriales</taxon>
        <taxon>Flavobacteriaceae</taxon>
        <taxon>Myroides</taxon>
    </lineage>
</organism>
<dbReference type="KEGG" id="mod:AS202_18640"/>
<name>A0AAI8G6Q3_9FLAO</name>
<proteinExistence type="predicted"/>
<evidence type="ECO:0000313" key="2">
    <source>
        <dbReference type="EMBL" id="ALU28041.1"/>
    </source>
</evidence>
<dbReference type="InterPro" id="IPR007345">
    <property type="entry name" value="Polysacch_pyruvyl_Trfase"/>
</dbReference>
<evidence type="ECO:0000313" key="3">
    <source>
        <dbReference type="Proteomes" id="UP000069030"/>
    </source>
</evidence>
<dbReference type="Proteomes" id="UP000069030">
    <property type="component" value="Chromosome"/>
</dbReference>
<feature type="domain" description="Polysaccharide pyruvyl transferase" evidence="1">
    <location>
        <begin position="15"/>
        <end position="317"/>
    </location>
</feature>
<sequence>MRRKVGILTLPPVSNYGGILQNFALQEVLRESNIDVITLERRYENSGLRGWLSSIKGFVYRCISRKPGYKIPKSKKAYLYSEQTRFKSNFIKSSPLLFSSEELKEFIYKEDITHVIVGSDQVWRADYTNFLTDMFFCFLHKDQKVKKLAYAASFGKDTINYNEKELEIIRLSLEEFSLISVREESGIKICSEFFKQEAFHVLDPTLLLSKKCYIDRFSLSIRENNQKKGVYTYLLDMDDNKVFFLENLKKNMSKDIYNRQPKCFEGDISSDIEDYKSPSIEDWLQGFLDADLVVTDSFHGTVFSIIFNIPFYAIVNKSKGASRFESLLKSVGLEDRLIDFDLVSVEDVDINCDIDYSYVNSRVDKLIEYSKELLFRNL</sequence>
<reference evidence="2 3" key="1">
    <citation type="journal article" date="2016" name="J. Zhejiang Univ. Sci. B">
        <title>Antibiotic resistance mechanisms of Myroides sp.</title>
        <authorList>
            <person name="Hu S."/>
            <person name="Yuan S."/>
            <person name="Qu H."/>
            <person name="Jiang T."/>
            <person name="Zhou Y."/>
            <person name="Wang M."/>
            <person name="Ming D."/>
        </authorList>
    </citation>
    <scope>NUCLEOTIDE SEQUENCE [LARGE SCALE GENOMIC DNA]</scope>
    <source>
        <strain evidence="2 3">PR63039</strain>
    </source>
</reference>
<protein>
    <recommendedName>
        <fullName evidence="1">Polysaccharide pyruvyl transferase domain-containing protein</fullName>
    </recommendedName>
</protein>
<gene>
    <name evidence="2" type="ORF">AS202_18640</name>
</gene>
<accession>A0AAI8G6Q3</accession>
<dbReference type="AlphaFoldDB" id="A0AAI8G6Q3"/>
<dbReference type="RefSeq" id="WP_058699872.1">
    <property type="nucleotide sequence ID" value="NZ_CP013690.1"/>
</dbReference>